<sequence length="635" mass="73497">MNKVVIIGAGPIGLYLAYKLMQKGIKASIFDPRAGVYLRPGHVNKEDLQKVLKEINETKPITKRVHIKDVERVLYKKIQYLNIPVEKKLFVRLSTTGKGVIVANDENVEEFIECDFVFDCTGSKRSVVHAVNNIISPKPFTIKPIVTEVNVKNNFLAYVKMDEAHKSLIDLFENKANRFNPDIEEPLLYARRIEQVRALGWKELGYPKYYSVNFGEEKVCIYMEAPDNLPKELESAWVETLLRSMSGFDSISFKKLEPSKKPRFVQFQVYPQEVKEVVFEHKNYPTVIPLGDAQMEPHYRLALGLKSGMGRVDLLIDHIEAHQNNIAYFDAQEYFEVIKKNLKNHRTRVTSHFEDRAQYHANWLVQAEKHYEDAIQKAKEQQEPTAHFEKTLIEIKARNNYQQVQQRLAELGNEEKIRQQIDANPEKMKLQLESIYKLLKEAQANLPESFATEHAKLAQNLVHIAKVWKELGNHYFKKQLFTTTKLMFEKGLAIYDEIKLQETHALAELTLYSNLIVCKRKLNENEEIIGLGKKALLIYPKSPELMVISRKILANLLISMEEQVNTGMLHSQEFKVQTQELCELHPELVDQQLKKNLTGMGNITHYMQEFGLFKQDIKVDKPNPQPTSITSNFIM</sequence>
<proteinExistence type="predicted"/>
<accession>A0ABY4Y7K8</accession>
<protein>
    <submittedName>
        <fullName evidence="1">Uncharacterized protein</fullName>
    </submittedName>
</protein>
<dbReference type="RefSeq" id="WP_252579427.1">
    <property type="nucleotide sequence ID" value="NZ_CP071527.1"/>
</dbReference>
<evidence type="ECO:0000313" key="1">
    <source>
        <dbReference type="EMBL" id="USQ13147.1"/>
    </source>
</evidence>
<dbReference type="SUPFAM" id="SSF51905">
    <property type="entry name" value="FAD/NAD(P)-binding domain"/>
    <property type="match status" value="1"/>
</dbReference>
<dbReference type="InterPro" id="IPR036188">
    <property type="entry name" value="FAD/NAD-bd_sf"/>
</dbReference>
<dbReference type="Gene3D" id="1.25.40.10">
    <property type="entry name" value="Tetratricopeptide repeat domain"/>
    <property type="match status" value="1"/>
</dbReference>
<dbReference type="SUPFAM" id="SSF48452">
    <property type="entry name" value="TPR-like"/>
    <property type="match status" value="1"/>
</dbReference>
<reference evidence="1" key="1">
    <citation type="submission" date="2021-03" db="EMBL/GenBank/DDBJ databases">
        <title>Legionella lytica PCM 2298.</title>
        <authorList>
            <person name="Koper P."/>
        </authorList>
    </citation>
    <scope>NUCLEOTIDE SEQUENCE</scope>
    <source>
        <strain evidence="1">PCM 2298</strain>
    </source>
</reference>
<name>A0ABY4Y7K8_9GAMM</name>
<dbReference type="Gene3D" id="3.50.50.60">
    <property type="entry name" value="FAD/NAD(P)-binding domain"/>
    <property type="match status" value="1"/>
</dbReference>
<organism evidence="1 2">
    <name type="scientific">Legionella lytica</name>
    <dbReference type="NCBI Taxonomy" id="96232"/>
    <lineage>
        <taxon>Bacteria</taxon>
        <taxon>Pseudomonadati</taxon>
        <taxon>Pseudomonadota</taxon>
        <taxon>Gammaproteobacteria</taxon>
        <taxon>Legionellales</taxon>
        <taxon>Legionellaceae</taxon>
        <taxon>Legionella</taxon>
    </lineage>
</organism>
<dbReference type="InterPro" id="IPR011990">
    <property type="entry name" value="TPR-like_helical_dom_sf"/>
</dbReference>
<keyword evidence="2" id="KW-1185">Reference proteome</keyword>
<evidence type="ECO:0000313" key="2">
    <source>
        <dbReference type="Proteomes" id="UP001057474"/>
    </source>
</evidence>
<dbReference type="EMBL" id="CP071527">
    <property type="protein sequence ID" value="USQ13147.1"/>
    <property type="molecule type" value="Genomic_DNA"/>
</dbReference>
<gene>
    <name evidence="1" type="ORF">J2N86_10655</name>
</gene>
<dbReference type="Proteomes" id="UP001057474">
    <property type="component" value="Chromosome"/>
</dbReference>